<protein>
    <submittedName>
        <fullName evidence="1">Uncharacterized protein</fullName>
    </submittedName>
</protein>
<dbReference type="RefSeq" id="WP_067419629.1">
    <property type="nucleotide sequence ID" value="NZ_LNTY01000056.1"/>
</dbReference>
<dbReference type="Proteomes" id="UP000070529">
    <property type="component" value="Unassembled WGS sequence"/>
</dbReference>
<dbReference type="OrthoDB" id="6267106at2"/>
<dbReference type="AlphaFoldDB" id="A0A135I406"/>
<accession>A0A135I406</accession>
<sequence>MSCSIEVEFSIDGQKALKEISKKKDMAELLAPILGVSVFIDIFARNGPGSVVYKVGTTDFQLLTSAMKATNPILIRQIEDIAGRMMILPGLSRGEEDFWRCMYRAM</sequence>
<evidence type="ECO:0000313" key="2">
    <source>
        <dbReference type="Proteomes" id="UP000070529"/>
    </source>
</evidence>
<evidence type="ECO:0000313" key="1">
    <source>
        <dbReference type="EMBL" id="KXF80180.1"/>
    </source>
</evidence>
<name>A0A135I406_9GAMM</name>
<gene>
    <name evidence="1" type="ORF">ATN88_22865</name>
</gene>
<proteinExistence type="predicted"/>
<organism evidence="1 2">
    <name type="scientific">Enterovibrio coralii</name>
    <dbReference type="NCBI Taxonomy" id="294935"/>
    <lineage>
        <taxon>Bacteria</taxon>
        <taxon>Pseudomonadati</taxon>
        <taxon>Pseudomonadota</taxon>
        <taxon>Gammaproteobacteria</taxon>
        <taxon>Vibrionales</taxon>
        <taxon>Vibrionaceae</taxon>
        <taxon>Enterovibrio</taxon>
    </lineage>
</organism>
<keyword evidence="2" id="KW-1185">Reference proteome</keyword>
<reference evidence="1 2" key="1">
    <citation type="submission" date="2015-11" db="EMBL/GenBank/DDBJ databases">
        <title>Genomic Taxonomy of the Vibrionaceae.</title>
        <authorList>
            <person name="Gomez-Gil B."/>
            <person name="Enciso-Ibarra J."/>
        </authorList>
    </citation>
    <scope>NUCLEOTIDE SEQUENCE [LARGE SCALE GENOMIC DNA]</scope>
    <source>
        <strain evidence="1 2">CAIM 912</strain>
    </source>
</reference>
<dbReference type="EMBL" id="LNTY01000056">
    <property type="protein sequence ID" value="KXF80180.1"/>
    <property type="molecule type" value="Genomic_DNA"/>
</dbReference>
<comment type="caution">
    <text evidence="1">The sequence shown here is derived from an EMBL/GenBank/DDBJ whole genome shotgun (WGS) entry which is preliminary data.</text>
</comment>